<feature type="transmembrane region" description="Helical" evidence="1">
    <location>
        <begin position="42"/>
        <end position="61"/>
    </location>
</feature>
<comment type="caution">
    <text evidence="2">The sequence shown here is derived from an EMBL/GenBank/DDBJ whole genome shotgun (WGS) entry which is preliminary data.</text>
</comment>
<dbReference type="EMBL" id="APRL01000013">
    <property type="protein sequence ID" value="ENW91661.1"/>
    <property type="molecule type" value="Genomic_DNA"/>
</dbReference>
<evidence type="ECO:0000256" key="1">
    <source>
        <dbReference type="SAM" id="Phobius"/>
    </source>
</evidence>
<keyword evidence="3" id="KW-1185">Reference proteome</keyword>
<dbReference type="HOGENOM" id="CLU_161814_0_0_6"/>
<reference evidence="2 3" key="1">
    <citation type="submission" date="2013-02" db="EMBL/GenBank/DDBJ databases">
        <title>The Genome Sequence of Acinetobacter sp. ANC 4105.</title>
        <authorList>
            <consortium name="The Broad Institute Genome Sequencing Platform"/>
            <consortium name="The Broad Institute Genome Sequencing Center for Infectious Disease"/>
            <person name="Cerqueira G."/>
            <person name="Feldgarden M."/>
            <person name="Courvalin P."/>
            <person name="Perichon B."/>
            <person name="Grillot-Courvalin C."/>
            <person name="Clermont D."/>
            <person name="Rocha E."/>
            <person name="Yoon E.-J."/>
            <person name="Nemec A."/>
            <person name="Walker B."/>
            <person name="Young S.K."/>
            <person name="Zeng Q."/>
            <person name="Gargeya S."/>
            <person name="Fitzgerald M."/>
            <person name="Haas B."/>
            <person name="Abouelleil A."/>
            <person name="Alvarado L."/>
            <person name="Arachchi H.M."/>
            <person name="Berlin A.M."/>
            <person name="Chapman S.B."/>
            <person name="Dewar J."/>
            <person name="Goldberg J."/>
            <person name="Griggs A."/>
            <person name="Gujja S."/>
            <person name="Hansen M."/>
            <person name="Howarth C."/>
            <person name="Imamovic A."/>
            <person name="Larimer J."/>
            <person name="McCowan C."/>
            <person name="Murphy C."/>
            <person name="Neiman D."/>
            <person name="Pearson M."/>
            <person name="Priest M."/>
            <person name="Roberts A."/>
            <person name="Saif S."/>
            <person name="Shea T."/>
            <person name="Sisk P."/>
            <person name="Sykes S."/>
            <person name="Wortman J."/>
            <person name="Nusbaum C."/>
            <person name="Birren B."/>
        </authorList>
    </citation>
    <scope>NUCLEOTIDE SEQUENCE [LARGE SCALE GENOMIC DNA]</scope>
    <source>
        <strain evidence="2 3">ANC 4105</strain>
    </source>
</reference>
<dbReference type="Proteomes" id="UP000013261">
    <property type="component" value="Unassembled WGS sequence"/>
</dbReference>
<keyword evidence="1" id="KW-1133">Transmembrane helix</keyword>
<sequence>MSLIFLILSLSLYLIGYSYSYQFMNKNEFMRENFPSINGENYSFYEIFEIQSILFVLFIQYNRFYKKDKRIPFYDEKHNIVMNNFSKNDLIIFIKGNYSFLKKYSLINGVAVITFVSGFLYFLIFE</sequence>
<feature type="transmembrane region" description="Helical" evidence="1">
    <location>
        <begin position="104"/>
        <end position="124"/>
    </location>
</feature>
<evidence type="ECO:0000313" key="3">
    <source>
        <dbReference type="Proteomes" id="UP000013261"/>
    </source>
</evidence>
<keyword evidence="1" id="KW-0472">Membrane</keyword>
<name>N9MLQ2_9GAMM</name>
<dbReference type="AlphaFoldDB" id="N9MLQ2"/>
<accession>N9MLQ2</accession>
<proteinExistence type="predicted"/>
<organism evidence="2 3">
    <name type="scientific">Acinetobacter dispersus</name>
    <dbReference type="NCBI Taxonomy" id="70348"/>
    <lineage>
        <taxon>Bacteria</taxon>
        <taxon>Pseudomonadati</taxon>
        <taxon>Pseudomonadota</taxon>
        <taxon>Gammaproteobacteria</taxon>
        <taxon>Moraxellales</taxon>
        <taxon>Moraxellaceae</taxon>
        <taxon>Acinetobacter</taxon>
    </lineage>
</organism>
<evidence type="ECO:0000313" key="2">
    <source>
        <dbReference type="EMBL" id="ENW91661.1"/>
    </source>
</evidence>
<gene>
    <name evidence="2" type="ORF">F904_01598</name>
</gene>
<protein>
    <submittedName>
        <fullName evidence="2">Uncharacterized protein</fullName>
    </submittedName>
</protein>
<keyword evidence="1" id="KW-0812">Transmembrane</keyword>